<dbReference type="PANTHER" id="PTHR12136:SF41">
    <property type="entry name" value="PLECKSTRIN HOMOLOGY (PH) AND LIPID-BINDING START DOMAINS-CONTAINING PROTEIN"/>
    <property type="match status" value="1"/>
</dbReference>
<name>A0A8J6CIS5_DIALT</name>
<dbReference type="Proteomes" id="UP000751190">
    <property type="component" value="Unassembled WGS sequence"/>
</dbReference>
<organism evidence="7 8">
    <name type="scientific">Diacronema lutheri</name>
    <name type="common">Unicellular marine alga</name>
    <name type="synonym">Monochrysis lutheri</name>
    <dbReference type="NCBI Taxonomy" id="2081491"/>
    <lineage>
        <taxon>Eukaryota</taxon>
        <taxon>Haptista</taxon>
        <taxon>Haptophyta</taxon>
        <taxon>Pavlovophyceae</taxon>
        <taxon>Pavlovales</taxon>
        <taxon>Pavlovaceae</taxon>
        <taxon>Diacronema</taxon>
    </lineage>
</organism>
<feature type="compositionally biased region" description="Pro residues" evidence="5">
    <location>
        <begin position="701"/>
        <end position="712"/>
    </location>
</feature>
<dbReference type="PANTHER" id="PTHR12136">
    <property type="entry name" value="ENHANCED DISEASE RESISTANCE-RELATED"/>
    <property type="match status" value="1"/>
</dbReference>
<dbReference type="EMBL" id="JAGTXO010000003">
    <property type="protein sequence ID" value="KAG8469163.1"/>
    <property type="molecule type" value="Genomic_DNA"/>
</dbReference>
<dbReference type="Pfam" id="PF00481">
    <property type="entry name" value="PP2C"/>
    <property type="match status" value="1"/>
</dbReference>
<feature type="region of interest" description="Disordered" evidence="5">
    <location>
        <begin position="731"/>
        <end position="753"/>
    </location>
</feature>
<feature type="domain" description="PPM-type phosphatase" evidence="6">
    <location>
        <begin position="45"/>
        <end position="355"/>
    </location>
</feature>
<feature type="compositionally biased region" description="Pro residues" evidence="5">
    <location>
        <begin position="734"/>
        <end position="753"/>
    </location>
</feature>
<dbReference type="OrthoDB" id="9970435at2759"/>
<feature type="region of interest" description="Disordered" evidence="5">
    <location>
        <begin position="695"/>
        <end position="714"/>
    </location>
</feature>
<evidence type="ECO:0000259" key="6">
    <source>
        <dbReference type="PROSITE" id="PS51746"/>
    </source>
</evidence>
<dbReference type="SUPFAM" id="SSF81606">
    <property type="entry name" value="PP2C-like"/>
    <property type="match status" value="1"/>
</dbReference>
<comment type="caution">
    <text evidence="7">The sequence shown here is derived from an EMBL/GenBank/DDBJ whole genome shotgun (WGS) entry which is preliminary data.</text>
</comment>
<accession>A0A8J6CIS5</accession>
<evidence type="ECO:0000256" key="4">
    <source>
        <dbReference type="RuleBase" id="RU003465"/>
    </source>
</evidence>
<keyword evidence="3 4" id="KW-0904">Protein phosphatase</keyword>
<dbReference type="InterPro" id="IPR036457">
    <property type="entry name" value="PPM-type-like_dom_sf"/>
</dbReference>
<dbReference type="InterPro" id="IPR009769">
    <property type="entry name" value="EDR2_C"/>
</dbReference>
<comment type="similarity">
    <text evidence="4">Belongs to the PP2C family.</text>
</comment>
<keyword evidence="2 4" id="KW-0378">Hydrolase</keyword>
<keyword evidence="1" id="KW-0479">Metal-binding</keyword>
<evidence type="ECO:0000256" key="5">
    <source>
        <dbReference type="SAM" id="MobiDB-lite"/>
    </source>
</evidence>
<dbReference type="InterPro" id="IPR001932">
    <property type="entry name" value="PPM-type_phosphatase-like_dom"/>
</dbReference>
<keyword evidence="8" id="KW-1185">Reference proteome</keyword>
<evidence type="ECO:0000313" key="7">
    <source>
        <dbReference type="EMBL" id="KAG8469163.1"/>
    </source>
</evidence>
<dbReference type="PROSITE" id="PS01032">
    <property type="entry name" value="PPM_1"/>
    <property type="match status" value="1"/>
</dbReference>
<dbReference type="Gene3D" id="3.60.40.10">
    <property type="entry name" value="PPM-type phosphatase domain"/>
    <property type="match status" value="1"/>
</dbReference>
<dbReference type="InterPro" id="IPR000222">
    <property type="entry name" value="PP2C_BS"/>
</dbReference>
<dbReference type="Pfam" id="PF07059">
    <property type="entry name" value="EDR2_C"/>
    <property type="match status" value="1"/>
</dbReference>
<reference evidence="7" key="1">
    <citation type="submission" date="2021-05" db="EMBL/GenBank/DDBJ databases">
        <title>The genome of the haptophyte Pavlova lutheri (Diacronema luteri, Pavlovales) - a model for lipid biosynthesis in eukaryotic algae.</title>
        <authorList>
            <person name="Hulatt C.J."/>
            <person name="Posewitz M.C."/>
        </authorList>
    </citation>
    <scope>NUCLEOTIDE SEQUENCE</scope>
    <source>
        <strain evidence="7">NIVA-4/92</strain>
    </source>
</reference>
<protein>
    <recommendedName>
        <fullName evidence="6">PPM-type phosphatase domain-containing protein</fullName>
    </recommendedName>
</protein>
<dbReference type="SMART" id="SM00332">
    <property type="entry name" value="PP2Cc"/>
    <property type="match status" value="1"/>
</dbReference>
<evidence type="ECO:0000256" key="1">
    <source>
        <dbReference type="ARBA" id="ARBA00022723"/>
    </source>
</evidence>
<gene>
    <name evidence="7" type="ORF">KFE25_007681</name>
</gene>
<feature type="region of interest" description="Disordered" evidence="5">
    <location>
        <begin position="794"/>
        <end position="824"/>
    </location>
</feature>
<dbReference type="GO" id="GO:0004721">
    <property type="term" value="F:phosphoprotein phosphatase activity"/>
    <property type="evidence" value="ECO:0007669"/>
    <property type="project" value="UniProtKB-KW"/>
</dbReference>
<dbReference type="PROSITE" id="PS51746">
    <property type="entry name" value="PPM_2"/>
    <property type="match status" value="1"/>
</dbReference>
<evidence type="ECO:0000256" key="2">
    <source>
        <dbReference type="ARBA" id="ARBA00022801"/>
    </source>
</evidence>
<sequence>MAGELDVHEANLRGAAHLYLGSQASAPLAQPQRLFAIPSCRLEVRYACVSQGGFRPEDPTRGCQDSLVVAEGAGGDDEALLVGVFDGHGECGAQCAAFAKRRLLPALAHAAAGSPADAAGSLAAALGALNAELHASDELDSSLSGAEAACVLLRGRELTVSNIGDVRVLLGRAPADGCADGGAAGAPPALDAVVLSSSHTPWRADERARLRAAGAEVASCDQKDGLVPLGDGAWEEAAARQSARPSEVDPPRVWARGADAPGCAFSRSLGDALGETVGVCAEPDSHALTLRPGDGALLIGSAGLFAFLSHERAMLAVARAAGPAEAARALVAEAGEAWLRHEPRVADLTAFVAFFEWLPDASAPIAAPPLPPPPSAGAYPRLRALGEARDAVAEAADERAGWNEVHGSGFSVRSASYLTDRAKASSDGSLCAPAAVDVFASSGCEEDLAVRPGTSAFAHLHSRPDIELFILNIQLPGPPNIGLVQVFAKPLVAKEAAARMVGAAGAAERLWHAFRDGDDALRSRKLKMIANPVKAPLAIRLAMPVNKPVLIGARVPLRFHRHERSLEVVLDVAFSAVAAPVWRMMKGVTKKIVLDLVLVLEGASEDELPERVLACLQWHKPALERAAPCPPPLSDGETAAAAAAAQRAHRGRAARRSSALRNSIVRLSERFFGSTSPPPARTPGPASAIATTPVAAAPSAAAPPPAAPPRAAPPRTAAFVPAACVTDARTTAAPAPPAPTPPAPAPPAPVPAPAAPALAAARATRAKAAAPAALVPAPWSGADGAARAATPPFTVTSTTDAAPPRPAGRVKGGGREAGAGGRRPSVSERVIVPMRAAVLRGSPMLEQPSAPSLAPAAAKELAPVALPLDARGAAGGHAMPERALLGAAGASGGGGGGGKGGRLLNGPAFEWYEVGSNVSTTALLSSAAWQGASVRTHAGLVERLCMIKANGMPPMRIISADRLEGLAQLPRSSDGHAEDALAAVEACGADAENRSKAVLVMFSHRWLRPLWPDPHGRAHPDSASGVKARALVQWAKWFKWWRLQGDGRAFVKGVTTAPDLRIFFWIDFCCVDQDAPGAEMAALPAYVSACSEVCIFTTADYDDRAWCQVELMMAYAFVELGDKVFQLAPGFEHRRQRRVAFSRSRVPDPLSGKLTRDADRAVIAELRQCASSARTFTWRRGCAGLFTAGPATAAMWLLCCCGWAGCAAWLNARTVKPGRSVMYRLTPVSGALDVAEQLETAVELMRDDALAHLRTAAAASKSAQRVHRPPHALQQPPRAAPVKANPNALLMV</sequence>
<evidence type="ECO:0000313" key="8">
    <source>
        <dbReference type="Proteomes" id="UP000751190"/>
    </source>
</evidence>
<proteinExistence type="inferred from homology"/>
<evidence type="ECO:0000256" key="3">
    <source>
        <dbReference type="ARBA" id="ARBA00022912"/>
    </source>
</evidence>
<dbReference type="GO" id="GO:0046872">
    <property type="term" value="F:metal ion binding"/>
    <property type="evidence" value="ECO:0007669"/>
    <property type="project" value="UniProtKB-KW"/>
</dbReference>
<dbReference type="InterPro" id="IPR045096">
    <property type="entry name" value="EDR2-like"/>
</dbReference>